<evidence type="ECO:0000313" key="9">
    <source>
        <dbReference type="EMBL" id="RED51978.1"/>
    </source>
</evidence>
<protein>
    <submittedName>
        <fullName evidence="9">Multiple sugar transport system permease protein</fullName>
    </submittedName>
</protein>
<evidence type="ECO:0000256" key="6">
    <source>
        <dbReference type="ARBA" id="ARBA00023136"/>
    </source>
</evidence>
<dbReference type="GO" id="GO:0055085">
    <property type="term" value="P:transmembrane transport"/>
    <property type="evidence" value="ECO:0007669"/>
    <property type="project" value="InterPro"/>
</dbReference>
<feature type="transmembrane region" description="Helical" evidence="7">
    <location>
        <begin position="180"/>
        <end position="202"/>
    </location>
</feature>
<comment type="similarity">
    <text evidence="7">Belongs to the binding-protein-dependent transport system permease family.</text>
</comment>
<dbReference type="CDD" id="cd06261">
    <property type="entry name" value="TM_PBP2"/>
    <property type="match status" value="1"/>
</dbReference>
<proteinExistence type="inferred from homology"/>
<evidence type="ECO:0000313" key="10">
    <source>
        <dbReference type="Proteomes" id="UP000256977"/>
    </source>
</evidence>
<keyword evidence="6 7" id="KW-0472">Membrane</keyword>
<feature type="transmembrane region" description="Helical" evidence="7">
    <location>
        <begin position="12"/>
        <end position="35"/>
    </location>
</feature>
<feature type="domain" description="ABC transmembrane type-1" evidence="8">
    <location>
        <begin position="68"/>
        <end position="260"/>
    </location>
</feature>
<reference evidence="9 10" key="1">
    <citation type="submission" date="2018-07" db="EMBL/GenBank/DDBJ databases">
        <title>Genomic Encyclopedia of Type Strains, Phase III (KMG-III): the genomes of soil and plant-associated and newly described type strains.</title>
        <authorList>
            <person name="Whitman W."/>
        </authorList>
    </citation>
    <scope>NUCLEOTIDE SEQUENCE [LARGE SCALE GENOMIC DNA]</scope>
    <source>
        <strain evidence="9 10">CECT 7287</strain>
    </source>
</reference>
<organism evidence="9 10">
    <name type="scientific">Cohnella phaseoli</name>
    <dbReference type="NCBI Taxonomy" id="456490"/>
    <lineage>
        <taxon>Bacteria</taxon>
        <taxon>Bacillati</taxon>
        <taxon>Bacillota</taxon>
        <taxon>Bacilli</taxon>
        <taxon>Bacillales</taxon>
        <taxon>Paenibacillaceae</taxon>
        <taxon>Cohnella</taxon>
    </lineage>
</organism>
<evidence type="ECO:0000256" key="1">
    <source>
        <dbReference type="ARBA" id="ARBA00004651"/>
    </source>
</evidence>
<feature type="transmembrane region" description="Helical" evidence="7">
    <location>
        <begin position="208"/>
        <end position="231"/>
    </location>
</feature>
<accession>A0A3D9HR71</accession>
<evidence type="ECO:0000256" key="5">
    <source>
        <dbReference type="ARBA" id="ARBA00022989"/>
    </source>
</evidence>
<dbReference type="PANTHER" id="PTHR43744:SF12">
    <property type="entry name" value="ABC TRANSPORTER PERMEASE PROTEIN MG189-RELATED"/>
    <property type="match status" value="1"/>
</dbReference>
<keyword evidence="9" id="KW-0762">Sugar transport</keyword>
<dbReference type="SUPFAM" id="SSF161098">
    <property type="entry name" value="MetI-like"/>
    <property type="match status" value="1"/>
</dbReference>
<dbReference type="InterPro" id="IPR035906">
    <property type="entry name" value="MetI-like_sf"/>
</dbReference>
<dbReference type="PANTHER" id="PTHR43744">
    <property type="entry name" value="ABC TRANSPORTER PERMEASE PROTEIN MG189-RELATED-RELATED"/>
    <property type="match status" value="1"/>
</dbReference>
<comment type="subcellular location">
    <subcellularLocation>
        <location evidence="1 7">Cell membrane</location>
        <topology evidence="1 7">Multi-pass membrane protein</topology>
    </subcellularLocation>
</comment>
<dbReference type="Gene3D" id="1.10.3720.10">
    <property type="entry name" value="MetI-like"/>
    <property type="match status" value="1"/>
</dbReference>
<dbReference type="EMBL" id="QRDZ01000059">
    <property type="protein sequence ID" value="RED51978.1"/>
    <property type="molecule type" value="Genomic_DNA"/>
</dbReference>
<keyword evidence="2 7" id="KW-0813">Transport</keyword>
<feature type="transmembrane region" description="Helical" evidence="7">
    <location>
        <begin position="67"/>
        <end position="91"/>
    </location>
</feature>
<feature type="transmembrane region" description="Helical" evidence="7">
    <location>
        <begin position="243"/>
        <end position="265"/>
    </location>
</feature>
<keyword evidence="3" id="KW-1003">Cell membrane</keyword>
<keyword evidence="10" id="KW-1185">Reference proteome</keyword>
<evidence type="ECO:0000256" key="3">
    <source>
        <dbReference type="ARBA" id="ARBA00022475"/>
    </source>
</evidence>
<dbReference type="Pfam" id="PF00528">
    <property type="entry name" value="BPD_transp_1"/>
    <property type="match status" value="1"/>
</dbReference>
<evidence type="ECO:0000256" key="4">
    <source>
        <dbReference type="ARBA" id="ARBA00022692"/>
    </source>
</evidence>
<sequence length="275" mass="30736">MPIARHLSQAVLHTIVIILIAIMLYPLLLTLWGAFKTDLTFMTSKWYPTLPLRVSNFRTAFLGTWRYLLNTVLVAGVGTTLMLAIASLAAFTFARMRFFGRNVLYFSVIALMMIPGVLTLVPGYMLYKTFGLLDTYAVLILPIATGGPIFGVFLLRSFFEGIPKDFFEAAQMDGAHDFKLYYKIALPLCVPIMGTLAIMQIVGVWNDFLWPMITINDYNLLTIAAGLIITFTGQYSTNLPVTFGGYVVASLPLLLLFSFTNRYYIQGLLSTSIKL</sequence>
<dbReference type="OrthoDB" id="151346at2"/>
<evidence type="ECO:0000256" key="7">
    <source>
        <dbReference type="RuleBase" id="RU363032"/>
    </source>
</evidence>
<comment type="caution">
    <text evidence="9">The sequence shown here is derived from an EMBL/GenBank/DDBJ whole genome shotgun (WGS) entry which is preliminary data.</text>
</comment>
<dbReference type="Proteomes" id="UP000256977">
    <property type="component" value="Unassembled WGS sequence"/>
</dbReference>
<dbReference type="PROSITE" id="PS50928">
    <property type="entry name" value="ABC_TM1"/>
    <property type="match status" value="1"/>
</dbReference>
<dbReference type="GO" id="GO:0005886">
    <property type="term" value="C:plasma membrane"/>
    <property type="evidence" value="ECO:0007669"/>
    <property type="project" value="UniProtKB-SubCell"/>
</dbReference>
<keyword evidence="4 7" id="KW-0812">Transmembrane</keyword>
<dbReference type="AlphaFoldDB" id="A0A3D9HR71"/>
<evidence type="ECO:0000256" key="2">
    <source>
        <dbReference type="ARBA" id="ARBA00022448"/>
    </source>
</evidence>
<dbReference type="RefSeq" id="WP_116065837.1">
    <property type="nucleotide sequence ID" value="NZ_QRDZ01000059.1"/>
</dbReference>
<name>A0A3D9HR71_9BACL</name>
<gene>
    <name evidence="9" type="ORF">DFP98_15927</name>
</gene>
<dbReference type="InterPro" id="IPR000515">
    <property type="entry name" value="MetI-like"/>
</dbReference>
<evidence type="ECO:0000259" key="8">
    <source>
        <dbReference type="PROSITE" id="PS50928"/>
    </source>
</evidence>
<keyword evidence="5 7" id="KW-1133">Transmembrane helix</keyword>
<feature type="transmembrane region" description="Helical" evidence="7">
    <location>
        <begin position="136"/>
        <end position="159"/>
    </location>
</feature>
<feature type="transmembrane region" description="Helical" evidence="7">
    <location>
        <begin position="103"/>
        <end position="124"/>
    </location>
</feature>